<reference evidence="2 3" key="1">
    <citation type="submission" date="2017-10" db="EMBL/GenBank/DDBJ databases">
        <title>Sequencing the genomes of 1000 actinobacteria strains.</title>
        <authorList>
            <person name="Klenk H.-P."/>
        </authorList>
    </citation>
    <scope>NUCLEOTIDE SEQUENCE [LARGE SCALE GENOMIC DNA]</scope>
    <source>
        <strain evidence="2 3">DSM 21838</strain>
    </source>
</reference>
<dbReference type="SUPFAM" id="SSF52833">
    <property type="entry name" value="Thioredoxin-like"/>
    <property type="match status" value="1"/>
</dbReference>
<keyword evidence="3" id="KW-1185">Reference proteome</keyword>
<dbReference type="RefSeq" id="WP_098482146.1">
    <property type="nucleotide sequence ID" value="NZ_PDJI01000003.1"/>
</dbReference>
<proteinExistence type="predicted"/>
<protein>
    <submittedName>
        <fullName evidence="2">Ribonucleoside-diphosphate reductase class Ib glutaredoxin subunit</fullName>
    </submittedName>
</protein>
<organism evidence="2 3">
    <name type="scientific">Georgenia soli</name>
    <dbReference type="NCBI Taxonomy" id="638953"/>
    <lineage>
        <taxon>Bacteria</taxon>
        <taxon>Bacillati</taxon>
        <taxon>Actinomycetota</taxon>
        <taxon>Actinomycetes</taxon>
        <taxon>Micrococcales</taxon>
        <taxon>Bogoriellaceae</taxon>
        <taxon>Georgenia</taxon>
    </lineage>
</organism>
<dbReference type="EMBL" id="PDJI01000003">
    <property type="protein sequence ID" value="PFG44935.1"/>
    <property type="molecule type" value="Genomic_DNA"/>
</dbReference>
<name>A0A2A9F3A5_9MICO</name>
<dbReference type="OrthoDB" id="9795531at2"/>
<accession>A0A2A9F3A5</accession>
<evidence type="ECO:0000313" key="2">
    <source>
        <dbReference type="EMBL" id="PFG44935.1"/>
    </source>
</evidence>
<gene>
    <name evidence="2" type="ORF">ATJ97_0211</name>
</gene>
<dbReference type="PROSITE" id="PS51354">
    <property type="entry name" value="GLUTAREDOXIN_2"/>
    <property type="match status" value="1"/>
</dbReference>
<dbReference type="Gene3D" id="3.40.30.10">
    <property type="entry name" value="Glutaredoxin"/>
    <property type="match status" value="1"/>
</dbReference>
<dbReference type="InterPro" id="IPR002109">
    <property type="entry name" value="Glutaredoxin"/>
</dbReference>
<dbReference type="InterPro" id="IPR036249">
    <property type="entry name" value="Thioredoxin-like_sf"/>
</dbReference>
<evidence type="ECO:0000313" key="3">
    <source>
        <dbReference type="Proteomes" id="UP000222106"/>
    </source>
</evidence>
<dbReference type="AlphaFoldDB" id="A0A2A9F3A5"/>
<comment type="caution">
    <text evidence="2">The sequence shown here is derived from an EMBL/GenBank/DDBJ whole genome shotgun (WGS) entry which is preliminary data.</text>
</comment>
<sequence>MGAQVVVYGLGGCQACRLTERALRQAGVEYEVVDLEANAAARELLLALEFTGAPVVTTGREWWSGFRPDRIRAVTRA</sequence>
<dbReference type="CDD" id="cd02976">
    <property type="entry name" value="NrdH"/>
    <property type="match status" value="1"/>
</dbReference>
<evidence type="ECO:0000259" key="1">
    <source>
        <dbReference type="Pfam" id="PF00462"/>
    </source>
</evidence>
<dbReference type="Pfam" id="PF00462">
    <property type="entry name" value="Glutaredoxin"/>
    <property type="match status" value="1"/>
</dbReference>
<feature type="domain" description="Glutaredoxin" evidence="1">
    <location>
        <begin position="5"/>
        <end position="61"/>
    </location>
</feature>
<dbReference type="Proteomes" id="UP000222106">
    <property type="component" value="Unassembled WGS sequence"/>
</dbReference>